<feature type="region of interest" description="Disordered" evidence="4">
    <location>
        <begin position="84"/>
        <end position="126"/>
    </location>
</feature>
<dbReference type="InterPro" id="IPR051681">
    <property type="entry name" value="Ser/Thr_Kinases-Pseudokinases"/>
</dbReference>
<dbReference type="SMART" id="SM00185">
    <property type="entry name" value="ARM"/>
    <property type="match status" value="7"/>
</dbReference>
<feature type="binding site" evidence="3">
    <location>
        <position position="228"/>
    </location>
    <ligand>
        <name>ATP</name>
        <dbReference type="ChEBI" id="CHEBI:30616"/>
    </ligand>
</feature>
<evidence type="ECO:0000259" key="5">
    <source>
        <dbReference type="PROSITE" id="PS50011"/>
    </source>
</evidence>
<accession>A0ABQ8UBS8</accession>
<dbReference type="InterPro" id="IPR011009">
    <property type="entry name" value="Kinase-like_dom_sf"/>
</dbReference>
<dbReference type="Pfam" id="PF00069">
    <property type="entry name" value="Pkinase"/>
    <property type="match status" value="1"/>
</dbReference>
<feature type="compositionally biased region" description="Low complexity" evidence="4">
    <location>
        <begin position="84"/>
        <end position="95"/>
    </location>
</feature>
<dbReference type="SUPFAM" id="SSF48371">
    <property type="entry name" value="ARM repeat"/>
    <property type="match status" value="1"/>
</dbReference>
<proteinExistence type="predicted"/>
<keyword evidence="1 3" id="KW-0547">Nucleotide-binding</keyword>
<feature type="compositionally biased region" description="Low complexity" evidence="4">
    <location>
        <begin position="103"/>
        <end position="113"/>
    </location>
</feature>
<evidence type="ECO:0000256" key="2">
    <source>
        <dbReference type="ARBA" id="ARBA00022840"/>
    </source>
</evidence>
<dbReference type="PROSITE" id="PS50011">
    <property type="entry name" value="PROTEIN_KINASE_DOM"/>
    <property type="match status" value="1"/>
</dbReference>
<dbReference type="SUPFAM" id="SSF56112">
    <property type="entry name" value="Protein kinase-like (PK-like)"/>
    <property type="match status" value="1"/>
</dbReference>
<comment type="caution">
    <text evidence="6">The sequence shown here is derived from an EMBL/GenBank/DDBJ whole genome shotgun (WGS) entry which is preliminary data.</text>
</comment>
<dbReference type="InterPro" id="IPR011989">
    <property type="entry name" value="ARM-like"/>
</dbReference>
<dbReference type="PANTHER" id="PTHR44329">
    <property type="entry name" value="SERINE/THREONINE-PROTEIN KINASE TNNI3K-RELATED"/>
    <property type="match status" value="1"/>
</dbReference>
<gene>
    <name evidence="6" type="ORF">PAPYR_10031</name>
</gene>
<dbReference type="PROSITE" id="PS00107">
    <property type="entry name" value="PROTEIN_KINASE_ATP"/>
    <property type="match status" value="1"/>
</dbReference>
<dbReference type="Gene3D" id="1.10.510.10">
    <property type="entry name" value="Transferase(Phosphotransferase) domain 1"/>
    <property type="match status" value="1"/>
</dbReference>
<dbReference type="PROSITE" id="PS00108">
    <property type="entry name" value="PROTEIN_KINASE_ST"/>
    <property type="match status" value="1"/>
</dbReference>
<evidence type="ECO:0000313" key="7">
    <source>
        <dbReference type="Proteomes" id="UP001141327"/>
    </source>
</evidence>
<name>A0ABQ8UBS8_9EUKA</name>
<dbReference type="EMBL" id="JAPMOS010000120">
    <property type="protein sequence ID" value="KAJ4455087.1"/>
    <property type="molecule type" value="Genomic_DNA"/>
</dbReference>
<dbReference type="InterPro" id="IPR000719">
    <property type="entry name" value="Prot_kinase_dom"/>
</dbReference>
<organism evidence="6 7">
    <name type="scientific">Paratrimastix pyriformis</name>
    <dbReference type="NCBI Taxonomy" id="342808"/>
    <lineage>
        <taxon>Eukaryota</taxon>
        <taxon>Metamonada</taxon>
        <taxon>Preaxostyla</taxon>
        <taxon>Paratrimastigidae</taxon>
        <taxon>Paratrimastix</taxon>
    </lineage>
</organism>
<dbReference type="Proteomes" id="UP001141327">
    <property type="component" value="Unassembled WGS sequence"/>
</dbReference>
<dbReference type="InterPro" id="IPR008271">
    <property type="entry name" value="Ser/Thr_kinase_AS"/>
</dbReference>
<evidence type="ECO:0000256" key="4">
    <source>
        <dbReference type="SAM" id="MobiDB-lite"/>
    </source>
</evidence>
<evidence type="ECO:0000313" key="6">
    <source>
        <dbReference type="EMBL" id="KAJ4455087.1"/>
    </source>
</evidence>
<dbReference type="SMART" id="SM00220">
    <property type="entry name" value="S_TKc"/>
    <property type="match status" value="1"/>
</dbReference>
<dbReference type="InterPro" id="IPR016024">
    <property type="entry name" value="ARM-type_fold"/>
</dbReference>
<dbReference type="Gene3D" id="1.25.10.10">
    <property type="entry name" value="Leucine-rich Repeat Variant"/>
    <property type="match status" value="2"/>
</dbReference>
<reference evidence="6" key="1">
    <citation type="journal article" date="2022" name="bioRxiv">
        <title>Genomics of Preaxostyla Flagellates Illuminates Evolutionary Transitions and the Path Towards Mitochondrial Loss.</title>
        <authorList>
            <person name="Novak L.V.F."/>
            <person name="Treitli S.C."/>
            <person name="Pyrih J."/>
            <person name="Halakuc P."/>
            <person name="Pipaliya S.V."/>
            <person name="Vacek V."/>
            <person name="Brzon O."/>
            <person name="Soukal P."/>
            <person name="Eme L."/>
            <person name="Dacks J.B."/>
            <person name="Karnkowska A."/>
            <person name="Elias M."/>
            <person name="Hampl V."/>
        </authorList>
    </citation>
    <scope>NUCLEOTIDE SEQUENCE</scope>
    <source>
        <strain evidence="6">RCP-MX</strain>
    </source>
</reference>
<dbReference type="InterPro" id="IPR017441">
    <property type="entry name" value="Protein_kinase_ATP_BS"/>
</dbReference>
<dbReference type="InterPro" id="IPR000225">
    <property type="entry name" value="Armadillo"/>
</dbReference>
<sequence length="1099" mass="115584">MSLKAFVAIFRFRGSTPDQIPSVNPEDIVFIPEDDSSANPFVVSLKMPRTQGEMPRRFLRAVPEPKASEYLRSAGFMNNLSSTATASGGAASPAPGGTPPPAAAAQSAPLLAPGVPPPTAPAGATDPTAAASALIYKAVLFASEGGVRLYDVARSVQEGSTQLLLFDLVGGIYRHKPATSATRRSELVQLVSEDGRPLTRACWVLGAGAFGVTFRVEDTRDHRDVALKATRPPQSPEERAFFNNESYIASAVRHPNVLSAAGPPIDIQLEPGGPLLRCLVTPFCEGGDLDGVIRRHLRSPSAGDRQERWLLSGDLLRSLAYLHGKPFQENEHRVLHNDIKPANVLLRRQMDPATKTERPMALLADLGLACVYTGGSLNYGLLSRGTPGFMAPELYAMPGGPEGRGLRPGNTPATDVYAMGATLYCLYSQTDTAHKTEEQPSEAELREAFAEVAAREQAVARGAGGDSLAELLVQMCSENPTARPSAKHLLAALEALEAAEASARGASLPAAGEQELREAAEASALVASLPAAAEQELRESMGLATAQALVGLLQCPEVTSDPAVLADLLRALGTLCDPKTEGTAKPRTALGKAGVVAPLVGLLTAHPDLPATNPALAEQLLRAIATLSVDDENEASFGRAGVATPLVGLLTARPNLPTTSPAVAEQLLRALGNLTVNKDNKTSFGRAGVATPLVGLLTAHPNLPATNPAVAEQLLRSIANLSVDEQRLGVPVWLIHFPAVAEHLLAVIINLSYQNQASFGRAGVATPLVRLLKDHPNLPATNPKLAQLLLRAISNLSADNTNEASFGRAGVAAPLVGLLTAHPDLPAKYALAEQLLGAIGNLTVDKDNKASFGRAGVVAPLVRLLTAHPNLPTTNPFVAKKLLRVIINLSADEENKASFGRAGAAAPLARLLTALDLPADLLQLPGPRLPVEPQLLHFFAPPPPASASSLTTSPSLAPNNGQAAQSLHRAPMIVQSAHGNTAPRGFGAVELATDGRNILLCISEEEDRGEKKALRLPAAPTPARRVRDMTASGTACSTPSLQATWLGPSWPRSPGSWTRAARTPGPIWVILLDDVNLLALLKRSPQRNPDAGLHPTRLF</sequence>
<evidence type="ECO:0000256" key="3">
    <source>
        <dbReference type="PROSITE-ProRule" id="PRU10141"/>
    </source>
</evidence>
<protein>
    <recommendedName>
        <fullName evidence="5">Protein kinase domain-containing protein</fullName>
    </recommendedName>
</protein>
<evidence type="ECO:0000256" key="1">
    <source>
        <dbReference type="ARBA" id="ARBA00022741"/>
    </source>
</evidence>
<keyword evidence="2 3" id="KW-0067">ATP-binding</keyword>
<feature type="domain" description="Protein kinase" evidence="5">
    <location>
        <begin position="199"/>
        <end position="496"/>
    </location>
</feature>
<keyword evidence="7" id="KW-1185">Reference proteome</keyword>